<protein>
    <recommendedName>
        <fullName evidence="1">Glucose/Sorbosone dehydrogenase domain-containing protein</fullName>
    </recommendedName>
</protein>
<dbReference type="InterPro" id="IPR011041">
    <property type="entry name" value="Quinoprot_gluc/sorb_DH_b-prop"/>
</dbReference>
<accession>A0A1F7I700</accession>
<evidence type="ECO:0000259" key="1">
    <source>
        <dbReference type="Pfam" id="PF07995"/>
    </source>
</evidence>
<proteinExistence type="predicted"/>
<dbReference type="InterPro" id="IPR012938">
    <property type="entry name" value="Glc/Sorbosone_DH"/>
</dbReference>
<organism evidence="2 3">
    <name type="scientific">Candidatus Roizmanbacteria bacterium RIFCSPLOWO2_01_FULL_35_13</name>
    <dbReference type="NCBI Taxonomy" id="1802055"/>
    <lineage>
        <taxon>Bacteria</taxon>
        <taxon>Candidatus Roizmaniibacteriota</taxon>
    </lineage>
</organism>
<dbReference type="Gene3D" id="2.120.10.30">
    <property type="entry name" value="TolB, C-terminal domain"/>
    <property type="match status" value="1"/>
</dbReference>
<dbReference type="SUPFAM" id="SSF50952">
    <property type="entry name" value="Soluble quinoprotein glucose dehydrogenase"/>
    <property type="match status" value="1"/>
</dbReference>
<feature type="domain" description="Glucose/Sorbosone dehydrogenase" evidence="1">
    <location>
        <begin position="64"/>
        <end position="122"/>
    </location>
</feature>
<evidence type="ECO:0000313" key="3">
    <source>
        <dbReference type="Proteomes" id="UP000179270"/>
    </source>
</evidence>
<dbReference type="Pfam" id="PF07995">
    <property type="entry name" value="GSDH"/>
    <property type="match status" value="1"/>
</dbReference>
<name>A0A1F7I700_9BACT</name>
<evidence type="ECO:0000313" key="2">
    <source>
        <dbReference type="EMBL" id="OGK39135.1"/>
    </source>
</evidence>
<reference evidence="2 3" key="1">
    <citation type="journal article" date="2016" name="Nat. Commun.">
        <title>Thousands of microbial genomes shed light on interconnected biogeochemical processes in an aquifer system.</title>
        <authorList>
            <person name="Anantharaman K."/>
            <person name="Brown C.T."/>
            <person name="Hug L.A."/>
            <person name="Sharon I."/>
            <person name="Castelle C.J."/>
            <person name="Probst A.J."/>
            <person name="Thomas B.C."/>
            <person name="Singh A."/>
            <person name="Wilkins M.J."/>
            <person name="Karaoz U."/>
            <person name="Brodie E.L."/>
            <person name="Williams K.H."/>
            <person name="Hubbard S.S."/>
            <person name="Banfield J.F."/>
        </authorList>
    </citation>
    <scope>NUCLEOTIDE SEQUENCE [LARGE SCALE GENOMIC DNA]</scope>
</reference>
<comment type="caution">
    <text evidence="2">The sequence shown here is derived from an EMBL/GenBank/DDBJ whole genome shotgun (WGS) entry which is preliminary data.</text>
</comment>
<dbReference type="InterPro" id="IPR011042">
    <property type="entry name" value="6-blade_b-propeller_TolB-like"/>
</dbReference>
<dbReference type="AlphaFoldDB" id="A0A1F7I700"/>
<dbReference type="STRING" id="1802055.A3A74_08370"/>
<gene>
    <name evidence="2" type="ORF">A3A74_08370</name>
</gene>
<dbReference type="EMBL" id="MGAF01000057">
    <property type="protein sequence ID" value="OGK39135.1"/>
    <property type="molecule type" value="Genomic_DNA"/>
</dbReference>
<dbReference type="Proteomes" id="UP000179270">
    <property type="component" value="Unassembled WGS sequence"/>
</dbReference>
<sequence>MKYIFILLLIFAILFLFFKDKFVKQNDNQSIIPTQQLSITNKEDSKITNTQTDFPQQQIIAEGLDTPWAITFLPEGDLLVTERSGRVRLILKDKGLQVSEVVELKEVEEIGEGGLLGIISNPLEELI</sequence>